<feature type="short sequence motif" description="TonB box" evidence="15">
    <location>
        <begin position="63"/>
        <end position="69"/>
    </location>
</feature>
<keyword evidence="7 19" id="KW-0732">Signal</keyword>
<evidence type="ECO:0000256" key="9">
    <source>
        <dbReference type="ARBA" id="ARBA00023065"/>
    </source>
</evidence>
<gene>
    <name evidence="22" type="ORF">ATF69_3180</name>
</gene>
<evidence type="ECO:0000256" key="4">
    <source>
        <dbReference type="ARBA" id="ARBA00022452"/>
    </source>
</evidence>
<dbReference type="FunFam" id="2.170.130.10:FF:000010">
    <property type="entry name" value="Ferripyoverdine receptor"/>
    <property type="match status" value="1"/>
</dbReference>
<evidence type="ECO:0000256" key="7">
    <source>
        <dbReference type="ARBA" id="ARBA00022729"/>
    </source>
</evidence>
<dbReference type="InterPro" id="IPR039426">
    <property type="entry name" value="TonB-dep_rcpt-like"/>
</dbReference>
<evidence type="ECO:0000259" key="21">
    <source>
        <dbReference type="Pfam" id="PF07715"/>
    </source>
</evidence>
<organism evidence="22 23">
    <name type="scientific">Acidovorax delafieldii</name>
    <name type="common">Pseudomonas delafieldii</name>
    <dbReference type="NCBI Taxonomy" id="47920"/>
    <lineage>
        <taxon>Bacteria</taxon>
        <taxon>Pseudomonadati</taxon>
        <taxon>Pseudomonadota</taxon>
        <taxon>Betaproteobacteria</taxon>
        <taxon>Burkholderiales</taxon>
        <taxon>Comamonadaceae</taxon>
        <taxon>Acidovorax</taxon>
    </lineage>
</organism>
<evidence type="ECO:0000256" key="11">
    <source>
        <dbReference type="ARBA" id="ARBA00023136"/>
    </source>
</evidence>
<dbReference type="PANTHER" id="PTHR32552">
    <property type="entry name" value="FERRICHROME IRON RECEPTOR-RELATED"/>
    <property type="match status" value="1"/>
</dbReference>
<evidence type="ECO:0000256" key="16">
    <source>
        <dbReference type="PROSITE-ProRule" id="PRU10144"/>
    </source>
</evidence>
<evidence type="ECO:0000256" key="1">
    <source>
        <dbReference type="ARBA" id="ARBA00004571"/>
    </source>
</evidence>
<dbReference type="Proteomes" id="UP000321485">
    <property type="component" value="Unassembled WGS sequence"/>
</dbReference>
<dbReference type="InterPro" id="IPR010105">
    <property type="entry name" value="TonB_sidphr_rcpt"/>
</dbReference>
<dbReference type="AlphaFoldDB" id="A0A561XKZ3"/>
<dbReference type="NCBIfam" id="TIGR01783">
    <property type="entry name" value="TonB-siderophor"/>
    <property type="match status" value="1"/>
</dbReference>
<evidence type="ECO:0000256" key="10">
    <source>
        <dbReference type="ARBA" id="ARBA00023077"/>
    </source>
</evidence>
<name>A0A561XKZ3_ACIDE</name>
<dbReference type="SUPFAM" id="SSF56935">
    <property type="entry name" value="Porins"/>
    <property type="match status" value="1"/>
</dbReference>
<feature type="domain" description="TonB-dependent receptor-like beta-barrel" evidence="20">
    <location>
        <begin position="271"/>
        <end position="712"/>
    </location>
</feature>
<feature type="short sequence motif" description="TonB C-terminal box" evidence="16">
    <location>
        <begin position="723"/>
        <end position="740"/>
    </location>
</feature>
<dbReference type="InterPro" id="IPR000531">
    <property type="entry name" value="Beta-barrel_TonB"/>
</dbReference>
<dbReference type="Gene3D" id="2.40.170.20">
    <property type="entry name" value="TonB-dependent receptor, beta-barrel domain"/>
    <property type="match status" value="1"/>
</dbReference>
<dbReference type="InterPro" id="IPR010917">
    <property type="entry name" value="TonB_rcpt_CS"/>
</dbReference>
<dbReference type="GO" id="GO:0015344">
    <property type="term" value="F:siderophore uptake transmembrane transporter activity"/>
    <property type="evidence" value="ECO:0007669"/>
    <property type="project" value="TreeGrafter"/>
</dbReference>
<evidence type="ECO:0000313" key="22">
    <source>
        <dbReference type="EMBL" id="TWG36790.1"/>
    </source>
</evidence>
<evidence type="ECO:0000313" key="23">
    <source>
        <dbReference type="Proteomes" id="UP000321485"/>
    </source>
</evidence>
<keyword evidence="13 14" id="KW-0998">Cell outer membrane</keyword>
<dbReference type="CDD" id="cd01347">
    <property type="entry name" value="ligand_gated_channel"/>
    <property type="match status" value="1"/>
</dbReference>
<dbReference type="InterPro" id="IPR012910">
    <property type="entry name" value="Plug_dom"/>
</dbReference>
<protein>
    <submittedName>
        <fullName evidence="22">Outer membrane receptor for ferric coprogen and ferric-rhodotorulic acid</fullName>
    </submittedName>
</protein>
<evidence type="ECO:0000256" key="13">
    <source>
        <dbReference type="ARBA" id="ARBA00023237"/>
    </source>
</evidence>
<keyword evidence="8" id="KW-0408">Iron</keyword>
<evidence type="ECO:0000256" key="17">
    <source>
        <dbReference type="RuleBase" id="RU003357"/>
    </source>
</evidence>
<dbReference type="GO" id="GO:0009279">
    <property type="term" value="C:cell outer membrane"/>
    <property type="evidence" value="ECO:0007669"/>
    <property type="project" value="UniProtKB-SubCell"/>
</dbReference>
<feature type="region of interest" description="Disordered" evidence="18">
    <location>
        <begin position="62"/>
        <end position="91"/>
    </location>
</feature>
<feature type="region of interest" description="Disordered" evidence="18">
    <location>
        <begin position="34"/>
        <end position="53"/>
    </location>
</feature>
<dbReference type="InterPro" id="IPR037066">
    <property type="entry name" value="Plug_dom_sf"/>
</dbReference>
<keyword evidence="3 14" id="KW-0813">Transport</keyword>
<dbReference type="InterPro" id="IPR036942">
    <property type="entry name" value="Beta-barrel_TonB_sf"/>
</dbReference>
<evidence type="ECO:0000256" key="14">
    <source>
        <dbReference type="PROSITE-ProRule" id="PRU01360"/>
    </source>
</evidence>
<evidence type="ECO:0000256" key="2">
    <source>
        <dbReference type="ARBA" id="ARBA00009810"/>
    </source>
</evidence>
<comment type="subcellular location">
    <subcellularLocation>
        <location evidence="1 14">Cell outer membrane</location>
        <topology evidence="1 14">Multi-pass membrane protein</topology>
    </subcellularLocation>
</comment>
<evidence type="ECO:0000256" key="15">
    <source>
        <dbReference type="PROSITE-ProRule" id="PRU10143"/>
    </source>
</evidence>
<dbReference type="RefSeq" id="WP_146871546.1">
    <property type="nucleotide sequence ID" value="NZ_VJWE01000014.1"/>
</dbReference>
<evidence type="ECO:0000256" key="8">
    <source>
        <dbReference type="ARBA" id="ARBA00023004"/>
    </source>
</evidence>
<evidence type="ECO:0000256" key="6">
    <source>
        <dbReference type="ARBA" id="ARBA00022692"/>
    </source>
</evidence>
<dbReference type="GO" id="GO:0038023">
    <property type="term" value="F:signaling receptor activity"/>
    <property type="evidence" value="ECO:0007669"/>
    <property type="project" value="InterPro"/>
</dbReference>
<comment type="similarity">
    <text evidence="2 14 17">Belongs to the TonB-dependent receptor family.</text>
</comment>
<dbReference type="Pfam" id="PF07715">
    <property type="entry name" value="Plug"/>
    <property type="match status" value="1"/>
</dbReference>
<dbReference type="PROSITE" id="PS00430">
    <property type="entry name" value="TONB_DEPENDENT_REC_1"/>
    <property type="match status" value="1"/>
</dbReference>
<keyword evidence="12 22" id="KW-0675">Receptor</keyword>
<dbReference type="EMBL" id="VJWE01000014">
    <property type="protein sequence ID" value="TWG36790.1"/>
    <property type="molecule type" value="Genomic_DNA"/>
</dbReference>
<proteinExistence type="inferred from homology"/>
<dbReference type="PROSITE" id="PS52016">
    <property type="entry name" value="TONB_DEPENDENT_REC_3"/>
    <property type="match status" value="1"/>
</dbReference>
<keyword evidence="4 14" id="KW-1134">Transmembrane beta strand</keyword>
<evidence type="ECO:0000256" key="5">
    <source>
        <dbReference type="ARBA" id="ARBA00022496"/>
    </source>
</evidence>
<feature type="compositionally biased region" description="Polar residues" evidence="18">
    <location>
        <begin position="72"/>
        <end position="91"/>
    </location>
</feature>
<dbReference type="GO" id="GO:0015891">
    <property type="term" value="P:siderophore transport"/>
    <property type="evidence" value="ECO:0007669"/>
    <property type="project" value="InterPro"/>
</dbReference>
<feature type="signal peptide" evidence="19">
    <location>
        <begin position="1"/>
        <end position="31"/>
    </location>
</feature>
<dbReference type="PANTHER" id="PTHR32552:SF74">
    <property type="entry name" value="HYDROXAMATE SIDEROPHORE RECEPTOR FHUE"/>
    <property type="match status" value="1"/>
</dbReference>
<feature type="compositionally biased region" description="Low complexity" evidence="18">
    <location>
        <begin position="34"/>
        <end position="45"/>
    </location>
</feature>
<keyword evidence="6 14" id="KW-0812">Transmembrane</keyword>
<sequence length="740" mass="80273">MHAPRRHLVCALHPLAVAAFLAANMMGTASAQTAAESPAPAAEPSLSGTANTDQVVEPKALDSVTVSGARESASTRLQLTPRETPQSVSTVTRAQIERQSLTSIDSVLRNVNGIAVSFYDTQRPLYYARGFQITDFQTDGLPSYSSSTNQEFDTALYERIDIVRGANGIQTGVGVPSATINMIRKRPQREFAASVALTAGSWNLYRGELDINAPLNSDGSVRSRLVVAPQKKESFRDRYSEDKTALLAAVEADIGTATVVSLGYQRQSNDPKAPIWGTIPRFATTGAPIDLPISTSFSPPWTRWERTSGTLYATLDHQINDDWSLKAALNHTEGDTFRLSTYGYGATTSQAPFINPATGAGTTLYAAVSGSSEKQDTVDAYLSGKFELGGRKHDLVVGMSSTRTATRTDGYTSVAGWSYVIPNIYTWDGNAPAPTYSKTGAWRTQITQQTGLFASARWRLADPLSVLTGLRLTDWHRHSDTYGTTGSYAGRSAIQDENRKVTPFIGAVYDITPTLSAYASYARIFNPQNYKDRNNNPLSPVIGSNAEAGLKAELFERRIQAHFAVFQTKQDNFGVRDSAITTPLPDGSLPYVAVNGTKSTGFELEFAGMATRQWRVSAGLTRAKVTRAPTDLIYANMPDYLLQLGTDYQLSGALAPLSVGGNLTWQSAIEGFNIPHPSGTVTVKQSPQAILNLRASWQFNPKVSATVAVNNVTNQKYWANLDYGNYADPRNLSVTLRAAF</sequence>
<keyword evidence="9" id="KW-0406">Ion transport</keyword>
<dbReference type="Gene3D" id="2.170.130.10">
    <property type="entry name" value="TonB-dependent receptor, plug domain"/>
    <property type="match status" value="1"/>
</dbReference>
<evidence type="ECO:0000256" key="3">
    <source>
        <dbReference type="ARBA" id="ARBA00022448"/>
    </source>
</evidence>
<evidence type="ECO:0000259" key="20">
    <source>
        <dbReference type="Pfam" id="PF00593"/>
    </source>
</evidence>
<feature type="chain" id="PRO_5022224072" evidence="19">
    <location>
        <begin position="32"/>
        <end position="740"/>
    </location>
</feature>
<dbReference type="GeneID" id="51112235"/>
<comment type="caution">
    <text evidence="22">The sequence shown here is derived from an EMBL/GenBank/DDBJ whole genome shotgun (WGS) entry which is preliminary data.</text>
</comment>
<evidence type="ECO:0000256" key="19">
    <source>
        <dbReference type="SAM" id="SignalP"/>
    </source>
</evidence>
<keyword evidence="11 14" id="KW-0472">Membrane</keyword>
<feature type="domain" description="TonB-dependent receptor plug" evidence="21">
    <location>
        <begin position="81"/>
        <end position="176"/>
    </location>
</feature>
<dbReference type="PROSITE" id="PS01156">
    <property type="entry name" value="TONB_DEPENDENT_REC_2"/>
    <property type="match status" value="1"/>
</dbReference>
<accession>A0A561XKZ3</accession>
<keyword evidence="5" id="KW-0410">Iron transport</keyword>
<dbReference type="InterPro" id="IPR010916">
    <property type="entry name" value="TonB_box_CS"/>
</dbReference>
<evidence type="ECO:0000256" key="12">
    <source>
        <dbReference type="ARBA" id="ARBA00023170"/>
    </source>
</evidence>
<evidence type="ECO:0000256" key="18">
    <source>
        <dbReference type="SAM" id="MobiDB-lite"/>
    </source>
</evidence>
<dbReference type="Pfam" id="PF00593">
    <property type="entry name" value="TonB_dep_Rec_b-barrel"/>
    <property type="match status" value="1"/>
</dbReference>
<keyword evidence="10 15" id="KW-0798">TonB box</keyword>
<reference evidence="22 23" key="1">
    <citation type="journal article" date="2015" name="Stand. Genomic Sci.">
        <title>Genomic Encyclopedia of Bacterial and Archaeal Type Strains, Phase III: the genomes of soil and plant-associated and newly described type strains.</title>
        <authorList>
            <person name="Whitman W.B."/>
            <person name="Woyke T."/>
            <person name="Klenk H.P."/>
            <person name="Zhou Y."/>
            <person name="Lilburn T.G."/>
            <person name="Beck B.J."/>
            <person name="De Vos P."/>
            <person name="Vandamme P."/>
            <person name="Eisen J.A."/>
            <person name="Garrity G."/>
            <person name="Hugenholtz P."/>
            <person name="Kyrpides N.C."/>
        </authorList>
    </citation>
    <scope>NUCLEOTIDE SEQUENCE [LARGE SCALE GENOMIC DNA]</scope>
    <source>
        <strain evidence="22 23">DSM 64</strain>
    </source>
</reference>